<organism evidence="1 2">
    <name type="scientific">Clostridium paridis</name>
    <dbReference type="NCBI Taxonomy" id="2803863"/>
    <lineage>
        <taxon>Bacteria</taxon>
        <taxon>Bacillati</taxon>
        <taxon>Bacillota</taxon>
        <taxon>Clostridia</taxon>
        <taxon>Eubacteriales</taxon>
        <taxon>Clostridiaceae</taxon>
        <taxon>Clostridium</taxon>
    </lineage>
</organism>
<comment type="caution">
    <text evidence="1">The sequence shown here is derived from an EMBL/GenBank/DDBJ whole genome shotgun (WGS) entry which is preliminary data.</text>
</comment>
<sequence>MNDIFSGLENLGFDDLKNLKVYDEAKKQESAPNKAKQVSQEDFLFDKQVSCPVCGTSFKTPTYKVNGPRKKGQDTDLFIHYDVVNPYFYDVWVCNSCGYAAMKTDFPKIKSFQKDIILSSITPKWKGREYPNVIDEKLAIEKYKLALVNAIYIQAKNSTKAMICLKIAWMHRMLNDKENELSFLSQALKGFNDAYSTEDFPIYGMQRYTVMFLIGELSRRTKNYDDAMRWFSQVITTPGVPEKVKNLCRDCRDLIREELSDSQN</sequence>
<name>A0A937FJZ4_9CLOT</name>
<dbReference type="InterPro" id="IPR011990">
    <property type="entry name" value="TPR-like_helical_dom_sf"/>
</dbReference>
<dbReference type="RefSeq" id="WP_202769409.1">
    <property type="nucleotide sequence ID" value="NZ_JAESWA010000029.1"/>
</dbReference>
<reference evidence="1" key="1">
    <citation type="submission" date="2021-01" db="EMBL/GenBank/DDBJ databases">
        <title>Genome public.</title>
        <authorList>
            <person name="Liu C."/>
            <person name="Sun Q."/>
        </authorList>
    </citation>
    <scope>NUCLEOTIDE SEQUENCE</scope>
    <source>
        <strain evidence="1">YIM B02565</strain>
    </source>
</reference>
<protein>
    <submittedName>
        <fullName evidence="1">DUF2225 domain-containing protein</fullName>
    </submittedName>
</protein>
<dbReference type="InterPro" id="IPR018708">
    <property type="entry name" value="DUF2225"/>
</dbReference>
<proteinExistence type="predicted"/>
<evidence type="ECO:0000313" key="1">
    <source>
        <dbReference type="EMBL" id="MBL4933947.1"/>
    </source>
</evidence>
<dbReference type="AlphaFoldDB" id="A0A937FJZ4"/>
<dbReference type="Gene3D" id="1.25.40.10">
    <property type="entry name" value="Tetratricopeptide repeat domain"/>
    <property type="match status" value="1"/>
</dbReference>
<keyword evidence="2" id="KW-1185">Reference proteome</keyword>
<evidence type="ECO:0000313" key="2">
    <source>
        <dbReference type="Proteomes" id="UP000623681"/>
    </source>
</evidence>
<dbReference type="EMBL" id="JAESWA010000029">
    <property type="protein sequence ID" value="MBL4933947.1"/>
    <property type="molecule type" value="Genomic_DNA"/>
</dbReference>
<dbReference type="Proteomes" id="UP000623681">
    <property type="component" value="Unassembled WGS sequence"/>
</dbReference>
<dbReference type="Pfam" id="PF09986">
    <property type="entry name" value="DUF2225"/>
    <property type="match status" value="1"/>
</dbReference>
<accession>A0A937FJZ4</accession>
<gene>
    <name evidence="1" type="ORF">JK634_19350</name>
</gene>